<evidence type="ECO:0000313" key="8">
    <source>
        <dbReference type="EMBL" id="CEL09350.1"/>
    </source>
</evidence>
<organism evidence="8 9">
    <name type="scientific">Aspergillus calidoustus</name>
    <dbReference type="NCBI Taxonomy" id="454130"/>
    <lineage>
        <taxon>Eukaryota</taxon>
        <taxon>Fungi</taxon>
        <taxon>Dikarya</taxon>
        <taxon>Ascomycota</taxon>
        <taxon>Pezizomycotina</taxon>
        <taxon>Eurotiomycetes</taxon>
        <taxon>Eurotiomycetidae</taxon>
        <taxon>Eurotiales</taxon>
        <taxon>Aspergillaceae</taxon>
        <taxon>Aspergillus</taxon>
        <taxon>Aspergillus subgen. Nidulantes</taxon>
    </lineage>
</organism>
<keyword evidence="9" id="KW-1185">Reference proteome</keyword>
<dbReference type="OrthoDB" id="4525710at2759"/>
<dbReference type="PROSITE" id="PS50048">
    <property type="entry name" value="ZN2_CY6_FUNGAL_2"/>
    <property type="match status" value="1"/>
</dbReference>
<dbReference type="PANTHER" id="PTHR37534:SF2">
    <property type="entry name" value="N-ACETYLTRANSFERASE DOMAIN-CONTAINING PROTEIN"/>
    <property type="match status" value="1"/>
</dbReference>
<feature type="domain" description="Zn(2)-C6 fungal-type" evidence="7">
    <location>
        <begin position="29"/>
        <end position="62"/>
    </location>
</feature>
<dbReference type="InterPro" id="IPR001138">
    <property type="entry name" value="Zn2Cys6_DnaBD"/>
</dbReference>
<evidence type="ECO:0000256" key="2">
    <source>
        <dbReference type="ARBA" id="ARBA00023015"/>
    </source>
</evidence>
<dbReference type="Proteomes" id="UP000054771">
    <property type="component" value="Unassembled WGS sequence"/>
</dbReference>
<dbReference type="PROSITE" id="PS00463">
    <property type="entry name" value="ZN2_CY6_FUNGAL_1"/>
    <property type="match status" value="1"/>
</dbReference>
<name>A0A0U5GC83_ASPCI</name>
<evidence type="ECO:0000259" key="7">
    <source>
        <dbReference type="PROSITE" id="PS50048"/>
    </source>
</evidence>
<keyword evidence="2" id="KW-0805">Transcription regulation</keyword>
<protein>
    <recommendedName>
        <fullName evidence="7">Zn(2)-C6 fungal-type domain-containing protein</fullName>
    </recommendedName>
</protein>
<evidence type="ECO:0000256" key="3">
    <source>
        <dbReference type="ARBA" id="ARBA00023125"/>
    </source>
</evidence>
<dbReference type="STRING" id="454130.A0A0U5GC83"/>
<gene>
    <name evidence="8" type="ORF">ASPCAL12487</name>
</gene>
<dbReference type="EMBL" id="CDMC01000014">
    <property type="protein sequence ID" value="CEL09350.1"/>
    <property type="molecule type" value="Genomic_DNA"/>
</dbReference>
<keyword evidence="5" id="KW-0539">Nucleus</keyword>
<feature type="region of interest" description="Disordered" evidence="6">
    <location>
        <begin position="169"/>
        <end position="196"/>
    </location>
</feature>
<dbReference type="GO" id="GO:0045944">
    <property type="term" value="P:positive regulation of transcription by RNA polymerase II"/>
    <property type="evidence" value="ECO:0007669"/>
    <property type="project" value="TreeGrafter"/>
</dbReference>
<evidence type="ECO:0000256" key="4">
    <source>
        <dbReference type="ARBA" id="ARBA00023163"/>
    </source>
</evidence>
<dbReference type="SUPFAM" id="SSF57701">
    <property type="entry name" value="Zn2/Cys6 DNA-binding domain"/>
    <property type="match status" value="1"/>
</dbReference>
<dbReference type="GO" id="GO:0000981">
    <property type="term" value="F:DNA-binding transcription factor activity, RNA polymerase II-specific"/>
    <property type="evidence" value="ECO:0007669"/>
    <property type="project" value="InterPro"/>
</dbReference>
<dbReference type="OMA" id="SIADCEF"/>
<dbReference type="AlphaFoldDB" id="A0A0U5GC83"/>
<dbReference type="InterPro" id="IPR021858">
    <property type="entry name" value="Fun_TF"/>
</dbReference>
<evidence type="ECO:0000313" key="9">
    <source>
        <dbReference type="Proteomes" id="UP000054771"/>
    </source>
</evidence>
<accession>A0A0U5GC83</accession>
<dbReference type="GO" id="GO:0005634">
    <property type="term" value="C:nucleus"/>
    <property type="evidence" value="ECO:0007669"/>
    <property type="project" value="UniProtKB-SubCell"/>
</dbReference>
<feature type="region of interest" description="Disordered" evidence="6">
    <location>
        <begin position="1"/>
        <end position="20"/>
    </location>
</feature>
<dbReference type="Pfam" id="PF11951">
    <property type="entry name" value="Fungal_trans_2"/>
    <property type="match status" value="1"/>
</dbReference>
<evidence type="ECO:0000256" key="5">
    <source>
        <dbReference type="ARBA" id="ARBA00023242"/>
    </source>
</evidence>
<comment type="subcellular location">
    <subcellularLocation>
        <location evidence="1">Nucleus</location>
    </subcellularLocation>
</comment>
<proteinExistence type="predicted"/>
<keyword evidence="4" id="KW-0804">Transcription</keyword>
<dbReference type="PANTHER" id="PTHR37534">
    <property type="entry name" value="TRANSCRIPTIONAL ACTIVATOR PROTEIN UGA3"/>
    <property type="match status" value="1"/>
</dbReference>
<dbReference type="InterPro" id="IPR036864">
    <property type="entry name" value="Zn2-C6_fun-type_DNA-bd_sf"/>
</dbReference>
<dbReference type="CDD" id="cd00067">
    <property type="entry name" value="GAL4"/>
    <property type="match status" value="1"/>
</dbReference>
<dbReference type="GO" id="GO:0000976">
    <property type="term" value="F:transcription cis-regulatory region binding"/>
    <property type="evidence" value="ECO:0007669"/>
    <property type="project" value="TreeGrafter"/>
</dbReference>
<evidence type="ECO:0000256" key="1">
    <source>
        <dbReference type="ARBA" id="ARBA00004123"/>
    </source>
</evidence>
<evidence type="ECO:0000256" key="6">
    <source>
        <dbReference type="SAM" id="MobiDB-lite"/>
    </source>
</evidence>
<dbReference type="GO" id="GO:0008270">
    <property type="term" value="F:zinc ion binding"/>
    <property type="evidence" value="ECO:0007669"/>
    <property type="project" value="InterPro"/>
</dbReference>
<keyword evidence="3" id="KW-0238">DNA-binding</keyword>
<sequence length="648" mass="72637">MNPRIHNTIDPPELDNPSPNVTRKRRLVTCDHCRKKHIRCEPSRSSDDACERCCKDQVACTRTKSRIRFSDVSGKIAGQSSAGREAFSGSAKRGVTPRRLVYIDETPELMVVHGRDAEPALDIPGTGVGSEDTHCAERLPHETMGILSSPAGQPPAFTADTWMRPETAHEVEEADGPHIPPNTRIPEGTTSGPSNSGSVMAGLVKPPRSLSITHNTLEFLLFRYYIDHLSTWLDFCDPDRHFQMVVPQRARRCPPLMNAILAASARHLTRVPKNRTESGAVQYDGRILHDLTDETALHYHNKCIHDLLTLGANPEQTRNEDLLAAGIILRFYEEVDYPLQDDERDSELFLRVINIFIEAQIPNVPLSPGRSLSIPGSTVASADLEMAAETYSSPNSLPNTASIENKRWYMADLRQAAFWVAFRQEVYSAFLKQRPFNMSLSRCDVFRSFAPAEDALWTARLVIFCADVLEFCYGNSHQPPAHEVDGTSAKDRWAHLKSLEQKWVDLLPSSFEPIYFREPDKSKGEVFPELCYLTNLHIAGVQHVELARILLAVYNPNIPRLGLGHRAAMRALSEELRGCVLRLCGIAVHNRKNPPSLTTALLGIVVCGEHFENRAEQHALLGLLDELEYDLGWPVGNSRDRLKQSWGW</sequence>
<reference evidence="9" key="1">
    <citation type="journal article" date="2016" name="Genome Announc.">
        <title>Draft genome sequences of fungus Aspergillus calidoustus.</title>
        <authorList>
            <person name="Horn F."/>
            <person name="Linde J."/>
            <person name="Mattern D.J."/>
            <person name="Walther G."/>
            <person name="Guthke R."/>
            <person name="Scherlach K."/>
            <person name="Martin K."/>
            <person name="Brakhage A.A."/>
            <person name="Petzke L."/>
            <person name="Valiante V."/>
        </authorList>
    </citation>
    <scope>NUCLEOTIDE SEQUENCE [LARGE SCALE GENOMIC DNA]</scope>
    <source>
        <strain evidence="9">SF006504</strain>
    </source>
</reference>